<dbReference type="InterPro" id="IPR036640">
    <property type="entry name" value="ABC1_TM_sf"/>
</dbReference>
<name>A0A930YQ03_9ACTN</name>
<evidence type="ECO:0000256" key="2">
    <source>
        <dbReference type="ARBA" id="ARBA00022692"/>
    </source>
</evidence>
<comment type="subcellular location">
    <subcellularLocation>
        <location evidence="1">Cell membrane</location>
        <topology evidence="1">Multi-pass membrane protein</topology>
    </subcellularLocation>
</comment>
<dbReference type="InterPro" id="IPR025323">
    <property type="entry name" value="DUF4229"/>
</dbReference>
<evidence type="ECO:0000256" key="3">
    <source>
        <dbReference type="ARBA" id="ARBA00022989"/>
    </source>
</evidence>
<accession>A0A930YQ03</accession>
<evidence type="ECO:0000313" key="6">
    <source>
        <dbReference type="EMBL" id="MBF4768240.1"/>
    </source>
</evidence>
<protein>
    <submittedName>
        <fullName evidence="6">DUF4229 domain-containing protein</fullName>
    </submittedName>
</protein>
<feature type="transmembrane region" description="Helical" evidence="5">
    <location>
        <begin position="35"/>
        <end position="54"/>
    </location>
</feature>
<dbReference type="GO" id="GO:0005524">
    <property type="term" value="F:ATP binding"/>
    <property type="evidence" value="ECO:0007669"/>
    <property type="project" value="InterPro"/>
</dbReference>
<evidence type="ECO:0000256" key="4">
    <source>
        <dbReference type="ARBA" id="ARBA00023136"/>
    </source>
</evidence>
<organism evidence="6 7">
    <name type="scientific">Nocardioides agariphilus</name>
    <dbReference type="NCBI Taxonomy" id="433664"/>
    <lineage>
        <taxon>Bacteria</taxon>
        <taxon>Bacillati</taxon>
        <taxon>Actinomycetota</taxon>
        <taxon>Actinomycetes</taxon>
        <taxon>Propionibacteriales</taxon>
        <taxon>Nocardioidaceae</taxon>
        <taxon>Nocardioides</taxon>
    </lineage>
</organism>
<dbReference type="Pfam" id="PF14012">
    <property type="entry name" value="DUF4229"/>
    <property type="match status" value="1"/>
</dbReference>
<keyword evidence="2 5" id="KW-0812">Transmembrane</keyword>
<comment type="caution">
    <text evidence="6">The sequence shown here is derived from an EMBL/GenBank/DDBJ whole genome shotgun (WGS) entry which is preliminary data.</text>
</comment>
<dbReference type="RefSeq" id="WP_194696382.1">
    <property type="nucleotide sequence ID" value="NZ_JADKPO010000012.1"/>
</dbReference>
<keyword evidence="4 5" id="KW-0472">Membrane</keyword>
<sequence length="86" mass="9634">MKEFVIYTGLRALLFLASVAVVAGIWLAFTDDAPLMWVMVISLALSGVASYFLLNRQRESFARRVDERARRAAAAFEAHKAREDAD</sequence>
<gene>
    <name evidence="6" type="ORF">ISU10_10710</name>
</gene>
<evidence type="ECO:0000313" key="7">
    <source>
        <dbReference type="Proteomes" id="UP000660668"/>
    </source>
</evidence>
<dbReference type="SUPFAM" id="SSF90123">
    <property type="entry name" value="ABC transporter transmembrane region"/>
    <property type="match status" value="1"/>
</dbReference>
<feature type="transmembrane region" description="Helical" evidence="5">
    <location>
        <begin position="12"/>
        <end position="29"/>
    </location>
</feature>
<keyword evidence="3 5" id="KW-1133">Transmembrane helix</keyword>
<dbReference type="Proteomes" id="UP000660668">
    <property type="component" value="Unassembled WGS sequence"/>
</dbReference>
<evidence type="ECO:0000256" key="1">
    <source>
        <dbReference type="ARBA" id="ARBA00004651"/>
    </source>
</evidence>
<reference evidence="6" key="1">
    <citation type="submission" date="2020-11" db="EMBL/GenBank/DDBJ databases">
        <title>Nocardioides cynanchi sp. nov., isolated from soil of rhizosphere of Cynanchum wilfordii.</title>
        <authorList>
            <person name="Lee J.-S."/>
            <person name="Suh M.K."/>
            <person name="Kim J.-S."/>
        </authorList>
    </citation>
    <scope>NUCLEOTIDE SEQUENCE</scope>
    <source>
        <strain evidence="6">KCTC 19276</strain>
    </source>
</reference>
<keyword evidence="7" id="KW-1185">Reference proteome</keyword>
<proteinExistence type="predicted"/>
<dbReference type="GO" id="GO:0005886">
    <property type="term" value="C:plasma membrane"/>
    <property type="evidence" value="ECO:0007669"/>
    <property type="project" value="UniProtKB-SubCell"/>
</dbReference>
<dbReference type="AlphaFoldDB" id="A0A930YQ03"/>
<evidence type="ECO:0000256" key="5">
    <source>
        <dbReference type="SAM" id="Phobius"/>
    </source>
</evidence>
<dbReference type="EMBL" id="JADKPO010000012">
    <property type="protein sequence ID" value="MBF4768240.1"/>
    <property type="molecule type" value="Genomic_DNA"/>
</dbReference>